<reference evidence="1 2" key="1">
    <citation type="journal article" date="2012" name="BMC Genomics">
        <title>Tools to kill: Genome of one of the most destructive plant pathogenic fungi Macrophomina phaseolina.</title>
        <authorList>
            <person name="Islam M.S."/>
            <person name="Haque M.S."/>
            <person name="Islam M.M."/>
            <person name="Emdad E.M."/>
            <person name="Halim A."/>
            <person name="Hossen Q.M.M."/>
            <person name="Hossain M.Z."/>
            <person name="Ahmed B."/>
            <person name="Rahim S."/>
            <person name="Rahman M.S."/>
            <person name="Alam M.M."/>
            <person name="Hou S."/>
            <person name="Wan X."/>
            <person name="Saito J.A."/>
            <person name="Alam M."/>
        </authorList>
    </citation>
    <scope>NUCLEOTIDE SEQUENCE [LARGE SCALE GENOMIC DNA]</scope>
    <source>
        <strain evidence="1 2">MS6</strain>
    </source>
</reference>
<protein>
    <submittedName>
        <fullName evidence="1">Uncharacterized protein</fullName>
    </submittedName>
</protein>
<dbReference type="Proteomes" id="UP000007129">
    <property type="component" value="Unassembled WGS sequence"/>
</dbReference>
<dbReference type="EMBL" id="AHHD01000284">
    <property type="protein sequence ID" value="EKG16196.1"/>
    <property type="molecule type" value="Genomic_DNA"/>
</dbReference>
<gene>
    <name evidence="1" type="ORF">MPH_06633</name>
</gene>
<proteinExistence type="predicted"/>
<dbReference type="VEuPathDB" id="FungiDB:MPH_06633"/>
<evidence type="ECO:0000313" key="1">
    <source>
        <dbReference type="EMBL" id="EKG16196.1"/>
    </source>
</evidence>
<organism evidence="1 2">
    <name type="scientific">Macrophomina phaseolina (strain MS6)</name>
    <name type="common">Charcoal rot fungus</name>
    <dbReference type="NCBI Taxonomy" id="1126212"/>
    <lineage>
        <taxon>Eukaryota</taxon>
        <taxon>Fungi</taxon>
        <taxon>Dikarya</taxon>
        <taxon>Ascomycota</taxon>
        <taxon>Pezizomycotina</taxon>
        <taxon>Dothideomycetes</taxon>
        <taxon>Dothideomycetes incertae sedis</taxon>
        <taxon>Botryosphaeriales</taxon>
        <taxon>Botryosphaeriaceae</taxon>
        <taxon>Macrophomina</taxon>
    </lineage>
</organism>
<accession>K2R1U7</accession>
<name>K2R1U7_MACPH</name>
<evidence type="ECO:0000313" key="2">
    <source>
        <dbReference type="Proteomes" id="UP000007129"/>
    </source>
</evidence>
<dbReference type="HOGENOM" id="CLU_1390481_0_0_1"/>
<comment type="caution">
    <text evidence="1">The sequence shown here is derived from an EMBL/GenBank/DDBJ whole genome shotgun (WGS) entry which is preliminary data.</text>
</comment>
<dbReference type="InParanoid" id="K2R1U7"/>
<sequence length="196" mass="21279">MHFQIGQIPSLLGTEWVTGKENVPRDMMDVARPTMTTAVLNVLAMCQGIFPIAPEMAPQAVGLAAGVQVPHTWIATDASLSGRGLGKHGRMKEEDLYREMVVRVVGLLHNGMNHLRALVRSIRRVMVRVAVLPLISKASLEMDAAGSLARCRHLLPVLINTLIAPAVSMSVSARVNYLTGPLRLVIEPALIQSVRP</sequence>
<dbReference type="AlphaFoldDB" id="K2R1U7"/>